<dbReference type="InterPro" id="IPR036771">
    <property type="entry name" value="ATPsynth_dsu/esu_N"/>
</dbReference>
<feature type="domain" description="ATP synthase F1 complex delta/epsilon subunit N-terminal" evidence="17">
    <location>
        <begin position="50"/>
        <end position="126"/>
    </location>
</feature>
<comment type="subunit">
    <text evidence="15">Component of the ATP synthase complex composed at least of ATP5F1A/subunit alpha, ATP5F1B/subunit beta, ATP5MC1/subunit c (homooctomer), MT-ATP6/subunit a, MT-ATP8/subunit 8, ATP5ME/subunit e, ATP5MF/subunit f, ATP5MG/subunit g, ATP5MK/subunit k, ATP5MJ/subunit j, ATP5F1C/subunit gamma, ATP5F1D/subunit delta, ATP5F1E/subunit epsilon, ATP5PF/subunit F6, ATP5PB/subunit b, ATP5PD/subunit d, ATP5PO/subunit OSCP. ATP synthase complex consists of a soluble F(1) head domain (subunits alpha(3) and beta(3)) - the catalytic core - and a membrane F(0) domain - the membrane proton channel (subunits c, a, 8, e, f, g, k and j). These two domains are linked by a central stalk (subunits gamma, delta, and epsilon) rotating inside the F1 region and a stationary peripheral stalk (subunits F6, b, d, and OSCP). Component of a complex composed at least by ATPIF1, ATP5F1A, ATP5F1B, ATP5F1C AND ATP5F1E.</text>
</comment>
<dbReference type="GO" id="GO:0045259">
    <property type="term" value="C:proton-transporting ATP synthase complex"/>
    <property type="evidence" value="ECO:0007669"/>
    <property type="project" value="UniProtKB-KW"/>
</dbReference>
<dbReference type="Pfam" id="PF02823">
    <property type="entry name" value="ATP-synt_DE_N"/>
    <property type="match status" value="1"/>
</dbReference>
<dbReference type="Pfam" id="PF21335">
    <property type="entry name" value="ATPD_C_metazoa"/>
    <property type="match status" value="1"/>
</dbReference>
<evidence type="ECO:0000256" key="2">
    <source>
        <dbReference type="ARBA" id="ARBA00005712"/>
    </source>
</evidence>
<dbReference type="HAMAP" id="MF_00530">
    <property type="entry name" value="ATP_synth_epsil_bac"/>
    <property type="match status" value="1"/>
</dbReference>
<evidence type="ECO:0000313" key="19">
    <source>
        <dbReference type="EMBL" id="CAB3224516.1"/>
    </source>
</evidence>
<gene>
    <name evidence="19" type="primary">Atp5d</name>
</gene>
<comment type="subcellular location">
    <subcellularLocation>
        <location evidence="1">Mitochondrion inner membrane</location>
    </subcellularLocation>
</comment>
<evidence type="ECO:0000256" key="15">
    <source>
        <dbReference type="ARBA" id="ARBA00062932"/>
    </source>
</evidence>
<evidence type="ECO:0000256" key="7">
    <source>
        <dbReference type="ARBA" id="ARBA00023065"/>
    </source>
</evidence>
<evidence type="ECO:0000256" key="5">
    <source>
        <dbReference type="ARBA" id="ARBA00022792"/>
    </source>
</evidence>
<comment type="function">
    <text evidence="14">Subunit delta, of the mitochondrial membrane ATP synthase complex (F(1)F(0) ATP synthase or Complex V) that produces ATP from ADP in the presence of a proton gradient across the membrane which is generated by electron transport complexes of the respiratory chain. ATP synthase complex consist of a soluble F(1) head domain - the catalytic core - and a membrane F(1) domain - the membrane proton channel. These two domains are linked by a central stalk rotating inside the F(1) region and a stationary peripheral stalk. During catalysis, ATP synthesis in the catalytic domain of F(1) is coupled via a rotary mechanism of the central stalk subunits to proton translocation. In vivo, can only synthesize ATP although its ATP hydrolase activity can be activated artificially in vitro. With the central stalk subunit gamma, is essential for the biogenesis of F(1) catalytic part of the ATP synthase complex namely in the formation of F1 assembly intermediate.</text>
</comment>
<evidence type="ECO:0000259" key="17">
    <source>
        <dbReference type="Pfam" id="PF02823"/>
    </source>
</evidence>
<dbReference type="Gene3D" id="1.20.5.440">
    <property type="entry name" value="ATP synthase delta/epsilon subunit, C-terminal domain"/>
    <property type="match status" value="1"/>
</dbReference>
<proteinExistence type="evidence at transcript level"/>
<keyword evidence="5" id="KW-0999">Mitochondrion inner membrane</keyword>
<dbReference type="InterPro" id="IPR048937">
    <property type="entry name" value="ATPD_C_metazoa"/>
</dbReference>
<keyword evidence="6" id="KW-0809">Transit peptide</keyword>
<evidence type="ECO:0000256" key="14">
    <source>
        <dbReference type="ARBA" id="ARBA00056834"/>
    </source>
</evidence>
<evidence type="ECO:0000256" key="4">
    <source>
        <dbReference type="ARBA" id="ARBA00022781"/>
    </source>
</evidence>
<dbReference type="Gene3D" id="2.60.15.10">
    <property type="entry name" value="F0F1 ATP synthase delta/epsilon subunit, N-terminal"/>
    <property type="match status" value="1"/>
</dbReference>
<sequence>MASTLIRLCSKSTSTICRRMIAQPRLIRNYAEAAAAPVAQPGQMVFTFAAPDEAYYQESTKVKQVDVPTGTGFIGILASHVPTFGVLKPGVLTVMESEGAVNKYFVSSGTYAINEDSTVQINAEEAVPIDALDKELAKSCLHKAQSELSSASTDIEKAEAQVAIQTYEEILAA</sequence>
<dbReference type="PANTHER" id="PTHR13822:SF7">
    <property type="entry name" value="ATP SYNTHASE SUBUNIT DELTA, MITOCHONDRIAL"/>
    <property type="match status" value="1"/>
</dbReference>
<dbReference type="InterPro" id="IPR036794">
    <property type="entry name" value="ATP_F1_dsu/esu_C_sf"/>
</dbReference>
<accession>A0A6F9D7Q5</accession>
<evidence type="ECO:0000256" key="9">
    <source>
        <dbReference type="ARBA" id="ARBA00023136"/>
    </source>
</evidence>
<keyword evidence="3" id="KW-0813">Transport</keyword>
<dbReference type="FunFam" id="2.60.15.10:FF:000004">
    <property type="entry name" value="ATP synthase subunit delta, mitochondrial"/>
    <property type="match status" value="1"/>
</dbReference>
<evidence type="ECO:0000256" key="8">
    <source>
        <dbReference type="ARBA" id="ARBA00023128"/>
    </source>
</evidence>
<evidence type="ECO:0000256" key="12">
    <source>
        <dbReference type="ARBA" id="ARBA00031669"/>
    </source>
</evidence>
<evidence type="ECO:0000256" key="10">
    <source>
        <dbReference type="ARBA" id="ARBA00023196"/>
    </source>
</evidence>
<keyword evidence="8" id="KW-0496">Mitochondrion</keyword>
<keyword evidence="4" id="KW-0375">Hydrogen ion transport</keyword>
<evidence type="ECO:0000256" key="3">
    <source>
        <dbReference type="ARBA" id="ARBA00022448"/>
    </source>
</evidence>
<evidence type="ECO:0000256" key="6">
    <source>
        <dbReference type="ARBA" id="ARBA00022946"/>
    </source>
</evidence>
<dbReference type="InterPro" id="IPR020546">
    <property type="entry name" value="ATP_synth_F1_dsu/esu_N"/>
</dbReference>
<evidence type="ECO:0000259" key="18">
    <source>
        <dbReference type="Pfam" id="PF21335"/>
    </source>
</evidence>
<dbReference type="SUPFAM" id="SSF51344">
    <property type="entry name" value="Epsilon subunit of F1F0-ATP synthase N-terminal domain"/>
    <property type="match status" value="1"/>
</dbReference>
<reference evidence="19" key="1">
    <citation type="submission" date="2020-04" db="EMBL/GenBank/DDBJ databases">
        <authorList>
            <person name="Neveu A P."/>
        </authorList>
    </citation>
    <scope>NUCLEOTIDE SEQUENCE</scope>
    <source>
        <tissue evidence="19">Whole embryo</tissue>
    </source>
</reference>
<evidence type="ECO:0000256" key="1">
    <source>
        <dbReference type="ARBA" id="ARBA00004273"/>
    </source>
</evidence>
<dbReference type="CDD" id="cd12152">
    <property type="entry name" value="F1-ATPase_delta"/>
    <property type="match status" value="1"/>
</dbReference>
<name>A0A6F9D7Q5_9ASCI</name>
<keyword evidence="7" id="KW-0406">Ion transport</keyword>
<dbReference type="EMBL" id="LR783178">
    <property type="protein sequence ID" value="CAB3224516.1"/>
    <property type="molecule type" value="mRNA"/>
</dbReference>
<organism evidence="19">
    <name type="scientific">Phallusia mammillata</name>
    <dbReference type="NCBI Taxonomy" id="59560"/>
    <lineage>
        <taxon>Eukaryota</taxon>
        <taxon>Metazoa</taxon>
        <taxon>Chordata</taxon>
        <taxon>Tunicata</taxon>
        <taxon>Ascidiacea</taxon>
        <taxon>Phlebobranchia</taxon>
        <taxon>Ascidiidae</taxon>
        <taxon>Phallusia</taxon>
    </lineage>
</organism>
<keyword evidence="9" id="KW-0472">Membrane</keyword>
<evidence type="ECO:0000256" key="16">
    <source>
        <dbReference type="ARBA" id="ARBA00070799"/>
    </source>
</evidence>
<feature type="domain" description="F1F0-ATP synthase delta subunit C-terminal" evidence="18">
    <location>
        <begin position="132"/>
        <end position="170"/>
    </location>
</feature>
<dbReference type="AlphaFoldDB" id="A0A6F9D7Q5"/>
<dbReference type="SUPFAM" id="SSF46604">
    <property type="entry name" value="Epsilon subunit of F1F0-ATP synthase C-terminal domain"/>
    <property type="match status" value="1"/>
</dbReference>
<dbReference type="GO" id="GO:0046933">
    <property type="term" value="F:proton-transporting ATP synthase activity, rotational mechanism"/>
    <property type="evidence" value="ECO:0007669"/>
    <property type="project" value="InterPro"/>
</dbReference>
<comment type="similarity">
    <text evidence="2">Belongs to the ATPase epsilon chain family.</text>
</comment>
<protein>
    <recommendedName>
        <fullName evidence="16">ATP synthase F(1) complex subunit delta, mitochondrial</fullName>
    </recommendedName>
    <alternativeName>
        <fullName evidence="13">ATP synthase F1 subunit delta</fullName>
    </alternativeName>
    <alternativeName>
        <fullName evidence="12">F-ATPase delta subunit</fullName>
    </alternativeName>
</protein>
<dbReference type="GO" id="GO:0005743">
    <property type="term" value="C:mitochondrial inner membrane"/>
    <property type="evidence" value="ECO:0007669"/>
    <property type="project" value="UniProtKB-SubCell"/>
</dbReference>
<keyword evidence="11" id="KW-0066">ATP synthesis</keyword>
<evidence type="ECO:0000256" key="11">
    <source>
        <dbReference type="ARBA" id="ARBA00023310"/>
    </source>
</evidence>
<keyword evidence="10" id="KW-0139">CF(1)</keyword>
<evidence type="ECO:0000256" key="13">
    <source>
        <dbReference type="ARBA" id="ARBA00032372"/>
    </source>
</evidence>
<dbReference type="PANTHER" id="PTHR13822">
    <property type="entry name" value="ATP SYNTHASE DELTA/EPSILON CHAIN"/>
    <property type="match status" value="1"/>
</dbReference>
<dbReference type="InterPro" id="IPR001469">
    <property type="entry name" value="ATP_synth_F1_dsu/esu"/>
</dbReference>